<evidence type="ECO:0000313" key="1">
    <source>
        <dbReference type="EMBL" id="TPX29991.1"/>
    </source>
</evidence>
<dbReference type="AlphaFoldDB" id="A0A507BRB4"/>
<gene>
    <name evidence="1" type="ORF">SeMB42_g08019</name>
</gene>
<comment type="caution">
    <text evidence="1">The sequence shown here is derived from an EMBL/GenBank/DDBJ whole genome shotgun (WGS) entry which is preliminary data.</text>
</comment>
<dbReference type="PANTHER" id="PTHR33206:SF1">
    <property type="entry name" value="DNA-DIRECTED DNA POLYMERASE"/>
    <property type="match status" value="1"/>
</dbReference>
<dbReference type="VEuPathDB" id="FungiDB:SeMB42_g08019"/>
<reference evidence="1 2" key="1">
    <citation type="journal article" date="2019" name="Sci. Rep.">
        <title>Comparative genomics of chytrid fungi reveal insights into the obligate biotrophic and pathogenic lifestyle of Synchytrium endobioticum.</title>
        <authorList>
            <person name="van de Vossenberg B.T.L.H."/>
            <person name="Warris S."/>
            <person name="Nguyen H.D.T."/>
            <person name="van Gent-Pelzer M.P.E."/>
            <person name="Joly D.L."/>
            <person name="van de Geest H.C."/>
            <person name="Bonants P.J.M."/>
            <person name="Smith D.S."/>
            <person name="Levesque C.A."/>
            <person name="van der Lee T.A.J."/>
        </authorList>
    </citation>
    <scope>NUCLEOTIDE SEQUENCE [LARGE SCALE GENOMIC DNA]</scope>
    <source>
        <strain evidence="1 2">MB42</strain>
    </source>
</reference>
<organism evidence="1 2">
    <name type="scientific">Synchytrium endobioticum</name>
    <dbReference type="NCBI Taxonomy" id="286115"/>
    <lineage>
        <taxon>Eukaryota</taxon>
        <taxon>Fungi</taxon>
        <taxon>Fungi incertae sedis</taxon>
        <taxon>Chytridiomycota</taxon>
        <taxon>Chytridiomycota incertae sedis</taxon>
        <taxon>Chytridiomycetes</taxon>
        <taxon>Synchytriales</taxon>
        <taxon>Synchytriaceae</taxon>
        <taxon>Synchytrium</taxon>
    </lineage>
</organism>
<dbReference type="EMBL" id="QEAN01000762">
    <property type="protein sequence ID" value="TPX29991.1"/>
    <property type="molecule type" value="Genomic_DNA"/>
</dbReference>
<accession>A0A507BRB4</accession>
<dbReference type="Proteomes" id="UP000317494">
    <property type="component" value="Unassembled WGS sequence"/>
</dbReference>
<protein>
    <submittedName>
        <fullName evidence="1">Uncharacterized protein</fullName>
    </submittedName>
</protein>
<evidence type="ECO:0000313" key="2">
    <source>
        <dbReference type="Proteomes" id="UP000317494"/>
    </source>
</evidence>
<sequence>MAHLLNKNMNDLTEAEKQSIIKLSKLLQSKPSKPFSSVTLTDIKRVDGLGLKLQHIEPHIATTTLHMPANIPSPTPSSNLCENLKRIDSTWALNTEMACRTIIDAIIIECLYESQTDLTGFCEVNNSWSGTGFGYTGTVDYMIGSSVSRDTADNLDSFFLVVQAKTEWPKSALPQVLAEAGCLLNKRLAAGKHTPVFAVLTNAKFFQFFAIDTDSIVYCSGAPIILAVGPDGSWNASTSLVDILRWFRWFITCMASISPRASRVDITQTMERALADVINCFGKK</sequence>
<proteinExistence type="predicted"/>
<keyword evidence="2" id="KW-1185">Reference proteome</keyword>
<name>A0A507BRB4_9FUNG</name>
<dbReference type="PANTHER" id="PTHR33206">
    <property type="entry name" value="PROTEIN CBG10425"/>
    <property type="match status" value="1"/>
</dbReference>